<dbReference type="PROSITE" id="PS50885">
    <property type="entry name" value="HAMP"/>
    <property type="match status" value="1"/>
</dbReference>
<keyword evidence="8" id="KW-0547">Nucleotide-binding</keyword>
<evidence type="ECO:0000259" key="16">
    <source>
        <dbReference type="PROSITE" id="PS50109"/>
    </source>
</evidence>
<organism evidence="19 20">
    <name type="scientific">Chishuiella changwenlii</name>
    <dbReference type="NCBI Taxonomy" id="1434701"/>
    <lineage>
        <taxon>Bacteria</taxon>
        <taxon>Pseudomonadati</taxon>
        <taxon>Bacteroidota</taxon>
        <taxon>Flavobacteriia</taxon>
        <taxon>Flavobacteriales</taxon>
        <taxon>Weeksellaceae</taxon>
        <taxon>Chishuiella</taxon>
    </lineage>
</organism>
<proteinExistence type="predicted"/>
<reference evidence="18" key="5">
    <citation type="submission" date="2024-05" db="EMBL/GenBank/DDBJ databases">
        <authorList>
            <person name="Sun Q."/>
            <person name="Zhou Y."/>
        </authorList>
    </citation>
    <scope>NUCLEOTIDE SEQUENCE</scope>
    <source>
        <strain evidence="18">CGMCC 1.12707</strain>
    </source>
</reference>
<dbReference type="GO" id="GO:0005524">
    <property type="term" value="F:ATP binding"/>
    <property type="evidence" value="ECO:0007669"/>
    <property type="project" value="UniProtKB-KW"/>
</dbReference>
<dbReference type="OrthoDB" id="594725at2"/>
<dbReference type="PROSITE" id="PS50109">
    <property type="entry name" value="HIS_KIN"/>
    <property type="match status" value="1"/>
</dbReference>
<keyword evidence="12" id="KW-0902">Two-component regulatory system</keyword>
<reference evidence="19" key="3">
    <citation type="submission" date="2016-11" db="EMBL/GenBank/DDBJ databases">
        <authorList>
            <person name="Jaros S."/>
            <person name="Januszkiewicz K."/>
            <person name="Wedrychowicz H."/>
        </authorList>
    </citation>
    <scope>NUCLEOTIDE SEQUENCE [LARGE SCALE GENOMIC DNA]</scope>
    <source>
        <strain evidence="19">DSM 27989</strain>
    </source>
</reference>
<keyword evidence="7 15" id="KW-0812">Transmembrane</keyword>
<dbReference type="CDD" id="cd00082">
    <property type="entry name" value="HisKA"/>
    <property type="match status" value="1"/>
</dbReference>
<dbReference type="CDD" id="cd00075">
    <property type="entry name" value="HATPase"/>
    <property type="match status" value="1"/>
</dbReference>
<dbReference type="InterPro" id="IPR005467">
    <property type="entry name" value="His_kinase_dom"/>
</dbReference>
<dbReference type="AlphaFoldDB" id="A0A1M7ALL4"/>
<feature type="domain" description="Histidine kinase" evidence="16">
    <location>
        <begin position="238"/>
        <end position="456"/>
    </location>
</feature>
<evidence type="ECO:0000313" key="18">
    <source>
        <dbReference type="EMBL" id="GGE90598.1"/>
    </source>
</evidence>
<dbReference type="PRINTS" id="PR00344">
    <property type="entry name" value="BCTRLSENSOR"/>
</dbReference>
<evidence type="ECO:0000313" key="21">
    <source>
        <dbReference type="Proteomes" id="UP000650994"/>
    </source>
</evidence>
<dbReference type="CDD" id="cd06225">
    <property type="entry name" value="HAMP"/>
    <property type="match status" value="1"/>
</dbReference>
<evidence type="ECO:0000313" key="19">
    <source>
        <dbReference type="EMBL" id="SHL43309.1"/>
    </source>
</evidence>
<name>A0A1M7ALL4_9FLAO</name>
<keyword evidence="21" id="KW-1185">Reference proteome</keyword>
<dbReference type="InterPro" id="IPR036890">
    <property type="entry name" value="HATPase_C_sf"/>
</dbReference>
<evidence type="ECO:0000256" key="6">
    <source>
        <dbReference type="ARBA" id="ARBA00022679"/>
    </source>
</evidence>
<dbReference type="PANTHER" id="PTHR45528">
    <property type="entry name" value="SENSOR HISTIDINE KINASE CPXA"/>
    <property type="match status" value="1"/>
</dbReference>
<reference evidence="20" key="2">
    <citation type="submission" date="2016-11" db="EMBL/GenBank/DDBJ databases">
        <authorList>
            <person name="Varghese N."/>
            <person name="Submissions S."/>
        </authorList>
    </citation>
    <scope>NUCLEOTIDE SEQUENCE [LARGE SCALE GENOMIC DNA]</scope>
    <source>
        <strain evidence="20">DSM 27989</strain>
    </source>
</reference>
<dbReference type="Gene3D" id="6.10.340.10">
    <property type="match status" value="1"/>
</dbReference>
<keyword evidence="9 19" id="KW-0418">Kinase</keyword>
<evidence type="ECO:0000256" key="11">
    <source>
        <dbReference type="ARBA" id="ARBA00022989"/>
    </source>
</evidence>
<keyword evidence="11 15" id="KW-1133">Transmembrane helix</keyword>
<dbReference type="InterPro" id="IPR003660">
    <property type="entry name" value="HAMP_dom"/>
</dbReference>
<evidence type="ECO:0000256" key="13">
    <source>
        <dbReference type="ARBA" id="ARBA00023136"/>
    </source>
</evidence>
<keyword evidence="4" id="KW-1003">Cell membrane</keyword>
<evidence type="ECO:0000256" key="3">
    <source>
        <dbReference type="ARBA" id="ARBA00012438"/>
    </source>
</evidence>
<feature type="coiled-coil region" evidence="14">
    <location>
        <begin position="257"/>
        <end position="284"/>
    </location>
</feature>
<evidence type="ECO:0000256" key="12">
    <source>
        <dbReference type="ARBA" id="ARBA00023012"/>
    </source>
</evidence>
<keyword evidence="10" id="KW-0067">ATP-binding</keyword>
<protein>
    <recommendedName>
        <fullName evidence="3">histidine kinase</fullName>
        <ecNumber evidence="3">2.7.13.3</ecNumber>
    </recommendedName>
</protein>
<feature type="transmembrane region" description="Helical" evidence="15">
    <location>
        <begin position="159"/>
        <end position="180"/>
    </location>
</feature>
<evidence type="ECO:0000256" key="9">
    <source>
        <dbReference type="ARBA" id="ARBA00022777"/>
    </source>
</evidence>
<evidence type="ECO:0000256" key="7">
    <source>
        <dbReference type="ARBA" id="ARBA00022692"/>
    </source>
</evidence>
<dbReference type="RefSeq" id="WP_072932988.1">
    <property type="nucleotide sequence ID" value="NZ_BMFL01000003.1"/>
</dbReference>
<evidence type="ECO:0000256" key="8">
    <source>
        <dbReference type="ARBA" id="ARBA00022741"/>
    </source>
</evidence>
<dbReference type="SMART" id="SM00387">
    <property type="entry name" value="HATPase_c"/>
    <property type="match status" value="1"/>
</dbReference>
<evidence type="ECO:0000256" key="15">
    <source>
        <dbReference type="SAM" id="Phobius"/>
    </source>
</evidence>
<dbReference type="Gene3D" id="1.10.287.130">
    <property type="match status" value="1"/>
</dbReference>
<dbReference type="Pfam" id="PF00672">
    <property type="entry name" value="HAMP"/>
    <property type="match status" value="1"/>
</dbReference>
<keyword evidence="6" id="KW-0808">Transferase</keyword>
<keyword evidence="5" id="KW-0597">Phosphoprotein</keyword>
<comment type="subcellular location">
    <subcellularLocation>
        <location evidence="2">Cell membrane</location>
        <topology evidence="2">Multi-pass membrane protein</topology>
    </subcellularLocation>
</comment>
<keyword evidence="13 15" id="KW-0472">Membrane</keyword>
<evidence type="ECO:0000256" key="4">
    <source>
        <dbReference type="ARBA" id="ARBA00022475"/>
    </source>
</evidence>
<dbReference type="InterPro" id="IPR004358">
    <property type="entry name" value="Sig_transdc_His_kin-like_C"/>
</dbReference>
<sequence>MKLAIRTALTYSILTAGIFLVFAYAIVLVSEKNQNDEFFDRLGYKITWRSELYFEAGMDESHIRFLHLRNKQILNEADVSIYNSDKQLIFSDTPIPLGNNYNWVWKKIEKKDRVKWYGDNQQYMAVTYVYNNQKFYIIGRAKDVTGEFYMNRLKHNIKIIYIVSVLVIFGIGFIFSYYTLKPLKEIINQIRDISEHRLHHRLPLPKTKDEIYELSHTFNSTFNRLEKSFNTHKNFVSTISHEFRTPLSALIAELQLAKELNVTLDDYKQSIDNALSDAQKATDLSTALLDLARANYDISQVSFIKLRLDEVLMDAKLNILGKNNHYKISVNYDNLEMNEMPDDFEFIGNPYLLYIAFTNLIENACKYSEDELCTVLLSATKEHFIIQFSDNGIGIPEDEQEKIFDLFFRGKNKNFNEGNGIGLSIVQQIVLLHKGILELESEVNKGTTFTIRLDRK</sequence>
<evidence type="ECO:0000259" key="17">
    <source>
        <dbReference type="PROSITE" id="PS50885"/>
    </source>
</evidence>
<dbReference type="GO" id="GO:0000155">
    <property type="term" value="F:phosphorelay sensor kinase activity"/>
    <property type="evidence" value="ECO:0007669"/>
    <property type="project" value="InterPro"/>
</dbReference>
<dbReference type="PANTHER" id="PTHR45528:SF1">
    <property type="entry name" value="SENSOR HISTIDINE KINASE CPXA"/>
    <property type="match status" value="1"/>
</dbReference>
<comment type="catalytic activity">
    <reaction evidence="1">
        <text>ATP + protein L-histidine = ADP + protein N-phospho-L-histidine.</text>
        <dbReference type="EC" id="2.7.13.3"/>
    </reaction>
</comment>
<dbReference type="EMBL" id="FRBH01000009">
    <property type="protein sequence ID" value="SHL43309.1"/>
    <property type="molecule type" value="Genomic_DNA"/>
</dbReference>
<evidence type="ECO:0000256" key="10">
    <source>
        <dbReference type="ARBA" id="ARBA00022840"/>
    </source>
</evidence>
<dbReference type="Gene3D" id="3.30.565.10">
    <property type="entry name" value="Histidine kinase-like ATPase, C-terminal domain"/>
    <property type="match status" value="1"/>
</dbReference>
<dbReference type="GO" id="GO:0005886">
    <property type="term" value="C:plasma membrane"/>
    <property type="evidence" value="ECO:0007669"/>
    <property type="project" value="UniProtKB-SubCell"/>
</dbReference>
<dbReference type="Proteomes" id="UP000184120">
    <property type="component" value="Unassembled WGS sequence"/>
</dbReference>
<accession>A0A1M7ALL4</accession>
<dbReference type="InterPro" id="IPR036097">
    <property type="entry name" value="HisK_dim/P_sf"/>
</dbReference>
<dbReference type="EC" id="2.7.13.3" evidence="3"/>
<evidence type="ECO:0000313" key="20">
    <source>
        <dbReference type="Proteomes" id="UP000184120"/>
    </source>
</evidence>
<evidence type="ECO:0000256" key="5">
    <source>
        <dbReference type="ARBA" id="ARBA00022553"/>
    </source>
</evidence>
<dbReference type="InterPro" id="IPR003594">
    <property type="entry name" value="HATPase_dom"/>
</dbReference>
<dbReference type="SUPFAM" id="SSF55874">
    <property type="entry name" value="ATPase domain of HSP90 chaperone/DNA topoisomerase II/histidine kinase"/>
    <property type="match status" value="1"/>
</dbReference>
<dbReference type="InterPro" id="IPR050398">
    <property type="entry name" value="HssS/ArlS-like"/>
</dbReference>
<reference evidence="18" key="1">
    <citation type="journal article" date="2014" name="Int. J. Syst. Evol. Microbiol.">
        <title>Complete genome of a new Firmicutes species belonging to the dominant human colonic microbiota ('Ruminococcus bicirculans') reveals two chromosomes and a selective capacity to utilize plant glucans.</title>
        <authorList>
            <consortium name="NISC Comparative Sequencing Program"/>
            <person name="Wegmann U."/>
            <person name="Louis P."/>
            <person name="Goesmann A."/>
            <person name="Henrissat B."/>
            <person name="Duncan S.H."/>
            <person name="Flint H.J."/>
        </authorList>
    </citation>
    <scope>NUCLEOTIDE SEQUENCE</scope>
    <source>
        <strain evidence="18">CGMCC 1.12707</strain>
    </source>
</reference>
<dbReference type="SUPFAM" id="SSF158472">
    <property type="entry name" value="HAMP domain-like"/>
    <property type="match status" value="1"/>
</dbReference>
<feature type="domain" description="HAMP" evidence="17">
    <location>
        <begin position="177"/>
        <end position="230"/>
    </location>
</feature>
<dbReference type="SMART" id="SM00304">
    <property type="entry name" value="HAMP"/>
    <property type="match status" value="1"/>
</dbReference>
<dbReference type="EMBL" id="BMFL01000003">
    <property type="protein sequence ID" value="GGE90598.1"/>
    <property type="molecule type" value="Genomic_DNA"/>
</dbReference>
<evidence type="ECO:0000256" key="14">
    <source>
        <dbReference type="SAM" id="Coils"/>
    </source>
</evidence>
<dbReference type="Pfam" id="PF02518">
    <property type="entry name" value="HATPase_c"/>
    <property type="match status" value="1"/>
</dbReference>
<dbReference type="Pfam" id="PF00512">
    <property type="entry name" value="HisKA"/>
    <property type="match status" value="1"/>
</dbReference>
<feature type="transmembrane region" description="Helical" evidence="15">
    <location>
        <begin position="12"/>
        <end position="29"/>
    </location>
</feature>
<dbReference type="SMART" id="SM00388">
    <property type="entry name" value="HisKA"/>
    <property type="match status" value="1"/>
</dbReference>
<keyword evidence="14" id="KW-0175">Coiled coil</keyword>
<dbReference type="STRING" id="1434701.SAMN05443634_10973"/>
<dbReference type="SUPFAM" id="SSF47384">
    <property type="entry name" value="Homodimeric domain of signal transducing histidine kinase"/>
    <property type="match status" value="1"/>
</dbReference>
<gene>
    <name evidence="18" type="ORF">GCM10010984_05410</name>
    <name evidence="19" type="ORF">SAMN05443634_10973</name>
</gene>
<evidence type="ECO:0000256" key="1">
    <source>
        <dbReference type="ARBA" id="ARBA00000085"/>
    </source>
</evidence>
<dbReference type="Proteomes" id="UP000650994">
    <property type="component" value="Unassembled WGS sequence"/>
</dbReference>
<evidence type="ECO:0000256" key="2">
    <source>
        <dbReference type="ARBA" id="ARBA00004651"/>
    </source>
</evidence>
<reference evidence="21" key="4">
    <citation type="journal article" date="2019" name="Int. J. Syst. Evol. Microbiol.">
        <title>The Global Catalogue of Microorganisms (GCM) 10K type strain sequencing project: providing services to taxonomists for standard genome sequencing and annotation.</title>
        <authorList>
            <consortium name="The Broad Institute Genomics Platform"/>
            <consortium name="The Broad Institute Genome Sequencing Center for Infectious Disease"/>
            <person name="Wu L."/>
            <person name="Ma J."/>
        </authorList>
    </citation>
    <scope>NUCLEOTIDE SEQUENCE [LARGE SCALE GENOMIC DNA]</scope>
    <source>
        <strain evidence="21">CGMCC 1.12707</strain>
    </source>
</reference>
<dbReference type="InterPro" id="IPR003661">
    <property type="entry name" value="HisK_dim/P_dom"/>
</dbReference>